<dbReference type="EMBL" id="AGNL01015761">
    <property type="protein sequence ID" value="EJK65478.1"/>
    <property type="molecule type" value="Genomic_DNA"/>
</dbReference>
<dbReference type="AlphaFoldDB" id="K0SH17"/>
<evidence type="ECO:0000256" key="1">
    <source>
        <dbReference type="SAM" id="MobiDB-lite"/>
    </source>
</evidence>
<organism evidence="2 3">
    <name type="scientific">Thalassiosira oceanica</name>
    <name type="common">Marine diatom</name>
    <dbReference type="NCBI Taxonomy" id="159749"/>
    <lineage>
        <taxon>Eukaryota</taxon>
        <taxon>Sar</taxon>
        <taxon>Stramenopiles</taxon>
        <taxon>Ochrophyta</taxon>
        <taxon>Bacillariophyta</taxon>
        <taxon>Coscinodiscophyceae</taxon>
        <taxon>Thalassiosirophycidae</taxon>
        <taxon>Thalassiosirales</taxon>
        <taxon>Thalassiosiraceae</taxon>
        <taxon>Thalassiosira</taxon>
    </lineage>
</organism>
<keyword evidence="3" id="KW-1185">Reference proteome</keyword>
<reference evidence="2 3" key="1">
    <citation type="journal article" date="2012" name="Genome Biol.">
        <title>Genome and low-iron response of an oceanic diatom adapted to chronic iron limitation.</title>
        <authorList>
            <person name="Lommer M."/>
            <person name="Specht M."/>
            <person name="Roy A.S."/>
            <person name="Kraemer L."/>
            <person name="Andreson R."/>
            <person name="Gutowska M.A."/>
            <person name="Wolf J."/>
            <person name="Bergner S.V."/>
            <person name="Schilhabel M.B."/>
            <person name="Klostermeier U.C."/>
            <person name="Beiko R.G."/>
            <person name="Rosenstiel P."/>
            <person name="Hippler M."/>
            <person name="Laroche J."/>
        </authorList>
    </citation>
    <scope>NUCLEOTIDE SEQUENCE [LARGE SCALE GENOMIC DNA]</scope>
    <source>
        <strain evidence="2 3">CCMP1005</strain>
    </source>
</reference>
<accession>K0SH17</accession>
<feature type="region of interest" description="Disordered" evidence="1">
    <location>
        <begin position="81"/>
        <end position="124"/>
    </location>
</feature>
<proteinExistence type="predicted"/>
<feature type="compositionally biased region" description="Basic and acidic residues" evidence="1">
    <location>
        <begin position="103"/>
        <end position="123"/>
    </location>
</feature>
<evidence type="ECO:0000313" key="3">
    <source>
        <dbReference type="Proteomes" id="UP000266841"/>
    </source>
</evidence>
<protein>
    <submittedName>
        <fullName evidence="2">Uncharacterized protein</fullName>
    </submittedName>
</protein>
<sequence length="148" mass="16128">MERVAGQSPKDRIWTLYSAVSKSNFSGKYTLVDEGGVDIELEESCVKELCDIGEIALLSQGQEVFSHNPATNAFDLADVMSENSRGGELESGTETTAPGNAAKEGRGRERERERERRERDAAERGQLAKSITLLLQRCASSATAFLAT</sequence>
<name>K0SH17_THAOC</name>
<gene>
    <name evidence="2" type="ORF">THAOC_13653</name>
</gene>
<evidence type="ECO:0000313" key="2">
    <source>
        <dbReference type="EMBL" id="EJK65478.1"/>
    </source>
</evidence>
<dbReference type="Proteomes" id="UP000266841">
    <property type="component" value="Unassembled WGS sequence"/>
</dbReference>
<comment type="caution">
    <text evidence="2">The sequence shown here is derived from an EMBL/GenBank/DDBJ whole genome shotgun (WGS) entry which is preliminary data.</text>
</comment>